<proteinExistence type="predicted"/>
<feature type="region of interest" description="Disordered" evidence="1">
    <location>
        <begin position="320"/>
        <end position="358"/>
    </location>
</feature>
<accession>A0AAJ0BUY8</accession>
<gene>
    <name evidence="2" type="ORF">QBC33DRAFT_545359</name>
</gene>
<feature type="compositionally biased region" description="Basic and acidic residues" evidence="1">
    <location>
        <begin position="323"/>
        <end position="342"/>
    </location>
</feature>
<comment type="caution">
    <text evidence="2">The sequence shown here is derived from an EMBL/GenBank/DDBJ whole genome shotgun (WGS) entry which is preliminary data.</text>
</comment>
<dbReference type="EMBL" id="MU839017">
    <property type="protein sequence ID" value="KAK1764964.1"/>
    <property type="molecule type" value="Genomic_DNA"/>
</dbReference>
<evidence type="ECO:0000313" key="3">
    <source>
        <dbReference type="Proteomes" id="UP001244011"/>
    </source>
</evidence>
<evidence type="ECO:0000313" key="2">
    <source>
        <dbReference type="EMBL" id="KAK1764964.1"/>
    </source>
</evidence>
<feature type="compositionally biased region" description="Basic and acidic residues" evidence="1">
    <location>
        <begin position="28"/>
        <end position="74"/>
    </location>
</feature>
<name>A0AAJ0BUY8_9PEZI</name>
<protein>
    <recommendedName>
        <fullName evidence="4">BTB domain transcription factor</fullName>
    </recommendedName>
</protein>
<evidence type="ECO:0000256" key="1">
    <source>
        <dbReference type="SAM" id="MobiDB-lite"/>
    </source>
</evidence>
<dbReference type="GeneID" id="85311743"/>
<dbReference type="PANTHER" id="PTHR34776">
    <property type="entry name" value="F17F16.3 PROTEIN"/>
    <property type="match status" value="1"/>
</dbReference>
<keyword evidence="3" id="KW-1185">Reference proteome</keyword>
<feature type="compositionally biased region" description="Polar residues" evidence="1">
    <location>
        <begin position="264"/>
        <end position="278"/>
    </location>
</feature>
<dbReference type="PANTHER" id="PTHR34776:SF1">
    <property type="entry name" value="F17F16.3 PROTEIN"/>
    <property type="match status" value="1"/>
</dbReference>
<feature type="region of interest" description="Disordered" evidence="1">
    <location>
        <begin position="264"/>
        <end position="284"/>
    </location>
</feature>
<dbReference type="RefSeq" id="XP_060281177.1">
    <property type="nucleotide sequence ID" value="XM_060428556.1"/>
</dbReference>
<dbReference type="AlphaFoldDB" id="A0AAJ0BUY8"/>
<dbReference type="Proteomes" id="UP001244011">
    <property type="component" value="Unassembled WGS sequence"/>
</dbReference>
<organism evidence="2 3">
    <name type="scientific">Phialemonium atrogriseum</name>
    <dbReference type="NCBI Taxonomy" id="1093897"/>
    <lineage>
        <taxon>Eukaryota</taxon>
        <taxon>Fungi</taxon>
        <taxon>Dikarya</taxon>
        <taxon>Ascomycota</taxon>
        <taxon>Pezizomycotina</taxon>
        <taxon>Sordariomycetes</taxon>
        <taxon>Sordariomycetidae</taxon>
        <taxon>Cephalothecales</taxon>
        <taxon>Cephalothecaceae</taxon>
        <taxon>Phialemonium</taxon>
    </lineage>
</organism>
<sequence length="382" mass="42245">MTATRSSTRKKDGEEAPAPQDSATGSKHKLETPEASETKRGKTSDDKEKHPTEENVNRKEETAKDKDQQQGKEAPEEEADTSKKTATAQGDTAEQPKDHNGSTPSNILEKGIIYFFFRGRVNVDEPSDISDIARSYIILRPIAHEAGLGPGGGAVGDASSSSRLIAVPKKVLPRSGRDRWTAFVEKAGASFAELKERFLAGAEYSTKTVGERHIPAASPAGEGVYAITRTGRESHLVYVLTLPEKLGEVQKEIGLKEKGSFVISTKNPKFPGPSNTQLPKAPEYPEEVQEEFRDLRWMPSLPKHLDFPNTQFILIGESSGIEKATEPQKDQKEGEQDPKEEIEQLEEEDLERMKNISSNDSARIYEDLHADAKQYPKLQTTF</sequence>
<feature type="region of interest" description="Disordered" evidence="1">
    <location>
        <begin position="1"/>
        <end position="105"/>
    </location>
</feature>
<reference evidence="2" key="1">
    <citation type="submission" date="2023-06" db="EMBL/GenBank/DDBJ databases">
        <title>Genome-scale phylogeny and comparative genomics of the fungal order Sordariales.</title>
        <authorList>
            <consortium name="Lawrence Berkeley National Laboratory"/>
            <person name="Hensen N."/>
            <person name="Bonometti L."/>
            <person name="Westerberg I."/>
            <person name="Brannstrom I.O."/>
            <person name="Guillou S."/>
            <person name="Cros-Aarteil S."/>
            <person name="Calhoun S."/>
            <person name="Haridas S."/>
            <person name="Kuo A."/>
            <person name="Mondo S."/>
            <person name="Pangilinan J."/>
            <person name="Riley R."/>
            <person name="Labutti K."/>
            <person name="Andreopoulos B."/>
            <person name="Lipzen A."/>
            <person name="Chen C."/>
            <person name="Yanf M."/>
            <person name="Daum C."/>
            <person name="Ng V."/>
            <person name="Clum A."/>
            <person name="Steindorff A."/>
            <person name="Ohm R."/>
            <person name="Martin F."/>
            <person name="Silar P."/>
            <person name="Natvig D."/>
            <person name="Lalanne C."/>
            <person name="Gautier V."/>
            <person name="Ament-Velasquez S.L."/>
            <person name="Kruys A."/>
            <person name="Hutchinson M.I."/>
            <person name="Powell A.J."/>
            <person name="Barry K."/>
            <person name="Miller A.N."/>
            <person name="Grigoriev I.V."/>
            <person name="Debuchy R."/>
            <person name="Gladieux P."/>
            <person name="Thoren M.H."/>
            <person name="Johannesson H."/>
        </authorList>
    </citation>
    <scope>NUCLEOTIDE SEQUENCE</scope>
    <source>
        <strain evidence="2">8032-3</strain>
    </source>
</reference>
<evidence type="ECO:0008006" key="4">
    <source>
        <dbReference type="Google" id="ProtNLM"/>
    </source>
</evidence>